<gene>
    <name evidence="2" type="ORF">GCM10010253_63740</name>
</gene>
<evidence type="ECO:0000313" key="2">
    <source>
        <dbReference type="EMBL" id="GGS80207.1"/>
    </source>
</evidence>
<accession>A0ABQ2TQ38</accession>
<keyword evidence="3" id="KW-1185">Reference proteome</keyword>
<evidence type="ECO:0000313" key="3">
    <source>
        <dbReference type="Proteomes" id="UP000659767"/>
    </source>
</evidence>
<dbReference type="EMBL" id="BMSZ01000026">
    <property type="protein sequence ID" value="GGS80207.1"/>
    <property type="molecule type" value="Genomic_DNA"/>
</dbReference>
<comment type="caution">
    <text evidence="2">The sequence shown here is derived from an EMBL/GenBank/DDBJ whole genome shotgun (WGS) entry which is preliminary data.</text>
</comment>
<feature type="region of interest" description="Disordered" evidence="1">
    <location>
        <begin position="57"/>
        <end position="87"/>
    </location>
</feature>
<feature type="compositionally biased region" description="Pro residues" evidence="1">
    <location>
        <begin position="64"/>
        <end position="75"/>
    </location>
</feature>
<name>A0ABQ2TQ38_STRBA</name>
<evidence type="ECO:0000256" key="1">
    <source>
        <dbReference type="SAM" id="MobiDB-lite"/>
    </source>
</evidence>
<reference evidence="3" key="1">
    <citation type="journal article" date="2019" name="Int. J. Syst. Evol. Microbiol.">
        <title>The Global Catalogue of Microorganisms (GCM) 10K type strain sequencing project: providing services to taxonomists for standard genome sequencing and annotation.</title>
        <authorList>
            <consortium name="The Broad Institute Genomics Platform"/>
            <consortium name="The Broad Institute Genome Sequencing Center for Infectious Disease"/>
            <person name="Wu L."/>
            <person name="Ma J."/>
        </authorList>
    </citation>
    <scope>NUCLEOTIDE SEQUENCE [LARGE SCALE GENOMIC DNA]</scope>
    <source>
        <strain evidence="3">JCM 4350</strain>
    </source>
</reference>
<dbReference type="Proteomes" id="UP000659767">
    <property type="component" value="Unassembled WGS sequence"/>
</dbReference>
<organism evidence="2 3">
    <name type="scientific">Streptomyces badius</name>
    <dbReference type="NCBI Taxonomy" id="1941"/>
    <lineage>
        <taxon>Bacteria</taxon>
        <taxon>Bacillati</taxon>
        <taxon>Actinomycetota</taxon>
        <taxon>Actinomycetes</taxon>
        <taxon>Kitasatosporales</taxon>
        <taxon>Streptomycetaceae</taxon>
        <taxon>Streptomyces</taxon>
    </lineage>
</organism>
<feature type="compositionally biased region" description="Low complexity" evidence="1">
    <location>
        <begin position="76"/>
        <end position="87"/>
    </location>
</feature>
<protein>
    <submittedName>
        <fullName evidence="2">Uncharacterized protein</fullName>
    </submittedName>
</protein>
<sequence length="87" mass="8977">MSKQPTPVATAHITAPYGPLADALKLAELGTACATAPAQHGVLIEADDTDLTLRTHDWETAVPSPSPPRPSPSPEPLCSRSPSSPSP</sequence>
<dbReference type="RefSeq" id="WP_199889696.1">
    <property type="nucleotide sequence ID" value="NZ_BMSZ01000026.1"/>
</dbReference>
<proteinExistence type="predicted"/>